<proteinExistence type="predicted"/>
<evidence type="ECO:0000313" key="1">
    <source>
        <dbReference type="WBParaSite" id="SSTP_0000289633.1"/>
    </source>
</evidence>
<name>A0A0K0E082_STRER</name>
<protein>
    <submittedName>
        <fullName evidence="1">DDE_Tnp_1_7 domain-containing protein</fullName>
    </submittedName>
</protein>
<organism evidence="1">
    <name type="scientific">Strongyloides stercoralis</name>
    <name type="common">Threadworm</name>
    <dbReference type="NCBI Taxonomy" id="6248"/>
    <lineage>
        <taxon>Eukaryota</taxon>
        <taxon>Metazoa</taxon>
        <taxon>Ecdysozoa</taxon>
        <taxon>Nematoda</taxon>
        <taxon>Chromadorea</taxon>
        <taxon>Rhabditida</taxon>
        <taxon>Tylenchina</taxon>
        <taxon>Panagrolaimomorpha</taxon>
        <taxon>Strongyloidoidea</taxon>
        <taxon>Strongyloididae</taxon>
        <taxon>Strongyloides</taxon>
    </lineage>
</organism>
<sequence length="83" mass="9776">MPPNSAATRCESPPRRDILGPLEKEENMLTGINEYFRTKLFHIYRFRLKERIKTKFPVMQINSQCLENAMKFALVAYAKKLKI</sequence>
<dbReference type="WBParaSite" id="SSTP_0000289633.1">
    <property type="protein sequence ID" value="SSTP_0000289633.1"/>
    <property type="gene ID" value="SSTP_0000289633"/>
</dbReference>
<reference evidence="1" key="1">
    <citation type="submission" date="2015-08" db="UniProtKB">
        <authorList>
            <consortium name="WormBaseParasite"/>
        </authorList>
    </citation>
    <scope>IDENTIFICATION</scope>
</reference>
<accession>A0A0K0E082</accession>
<dbReference type="AlphaFoldDB" id="A0A0K0E082"/>